<evidence type="ECO:0000313" key="2">
    <source>
        <dbReference type="EMBL" id="GAF72358.1"/>
    </source>
</evidence>
<organism evidence="2">
    <name type="scientific">marine sediment metagenome</name>
    <dbReference type="NCBI Taxonomy" id="412755"/>
    <lineage>
        <taxon>unclassified sequences</taxon>
        <taxon>metagenomes</taxon>
        <taxon>ecological metagenomes</taxon>
    </lineage>
</organism>
<sequence length="309" mass="35427">MDLAIVIVSWNVRGLLEACLTSVYESLKSSNLNRKVWVVDNASTDGSAEMVRERFPQARLMANETNVGFALANNQALQAMGFPSTERHELSRYVLLLNPDTEVLDDALTTMVRLLDDNPHAGVAGAKLLYPDGRLHHSAFAFPTLAQAFLDFFPLHYRLLNSRLNGRYPRRLYERGEPFPIDHPLGAALMARGEAIQEVGLLDERFFIYCEEIDWCMRIKKAGWGIYCVPRAEVVHHVAESTGQVRGQMFAALWRSRYLLFEKHYSHFYQWAVRRIVRLGLRAEKRRTLAAHERGEISEAELESMLRTY</sequence>
<feature type="domain" description="Glycosyltransferase 2-like" evidence="1">
    <location>
        <begin position="5"/>
        <end position="134"/>
    </location>
</feature>
<dbReference type="EMBL" id="BARS01004057">
    <property type="protein sequence ID" value="GAF72358.1"/>
    <property type="molecule type" value="Genomic_DNA"/>
</dbReference>
<reference evidence="2" key="1">
    <citation type="journal article" date="2014" name="Front. Microbiol.">
        <title>High frequency of phylogenetically diverse reductive dehalogenase-homologous genes in deep subseafloor sedimentary metagenomes.</title>
        <authorList>
            <person name="Kawai M."/>
            <person name="Futagami T."/>
            <person name="Toyoda A."/>
            <person name="Takaki Y."/>
            <person name="Nishi S."/>
            <person name="Hori S."/>
            <person name="Arai W."/>
            <person name="Tsubouchi T."/>
            <person name="Morono Y."/>
            <person name="Uchiyama I."/>
            <person name="Ito T."/>
            <person name="Fujiyama A."/>
            <person name="Inagaki F."/>
            <person name="Takami H."/>
        </authorList>
    </citation>
    <scope>NUCLEOTIDE SEQUENCE</scope>
    <source>
        <strain evidence="2">Expedition CK06-06</strain>
    </source>
</reference>
<dbReference type="SUPFAM" id="SSF53448">
    <property type="entry name" value="Nucleotide-diphospho-sugar transferases"/>
    <property type="match status" value="1"/>
</dbReference>
<comment type="caution">
    <text evidence="2">The sequence shown here is derived from an EMBL/GenBank/DDBJ whole genome shotgun (WGS) entry which is preliminary data.</text>
</comment>
<name>X0RU88_9ZZZZ</name>
<dbReference type="Pfam" id="PF00535">
    <property type="entry name" value="Glycos_transf_2"/>
    <property type="match status" value="1"/>
</dbReference>
<accession>X0RU88</accession>
<dbReference type="PANTHER" id="PTHR43179:SF7">
    <property type="entry name" value="RHAMNOSYLTRANSFERASE WBBL"/>
    <property type="match status" value="1"/>
</dbReference>
<dbReference type="CDD" id="cd04186">
    <property type="entry name" value="GT_2_like_c"/>
    <property type="match status" value="1"/>
</dbReference>
<feature type="non-terminal residue" evidence="2">
    <location>
        <position position="309"/>
    </location>
</feature>
<dbReference type="InterPro" id="IPR001173">
    <property type="entry name" value="Glyco_trans_2-like"/>
</dbReference>
<dbReference type="InterPro" id="IPR029044">
    <property type="entry name" value="Nucleotide-diphossugar_trans"/>
</dbReference>
<evidence type="ECO:0000259" key="1">
    <source>
        <dbReference type="Pfam" id="PF00535"/>
    </source>
</evidence>
<proteinExistence type="predicted"/>
<protein>
    <recommendedName>
        <fullName evidence="1">Glycosyltransferase 2-like domain-containing protein</fullName>
    </recommendedName>
</protein>
<dbReference type="AlphaFoldDB" id="X0RU88"/>
<gene>
    <name evidence="2" type="ORF">S01H1_07907</name>
</gene>
<dbReference type="PANTHER" id="PTHR43179">
    <property type="entry name" value="RHAMNOSYLTRANSFERASE WBBL"/>
    <property type="match status" value="1"/>
</dbReference>
<dbReference type="Gene3D" id="3.90.550.10">
    <property type="entry name" value="Spore Coat Polysaccharide Biosynthesis Protein SpsA, Chain A"/>
    <property type="match status" value="1"/>
</dbReference>